<dbReference type="InterPro" id="IPR009051">
    <property type="entry name" value="Helical_ferredxn"/>
</dbReference>
<dbReference type="GO" id="GO:0005886">
    <property type="term" value="C:plasma membrane"/>
    <property type="evidence" value="ECO:0007669"/>
    <property type="project" value="TreeGrafter"/>
</dbReference>
<dbReference type="SUPFAM" id="SSF46548">
    <property type="entry name" value="alpha-helical ferredoxin"/>
    <property type="match status" value="1"/>
</dbReference>
<evidence type="ECO:0000256" key="3">
    <source>
        <dbReference type="ARBA" id="ARBA00023002"/>
    </source>
</evidence>
<name>X1R8Y0_9ZZZZ</name>
<protein>
    <recommendedName>
        <fullName evidence="6">4Fe-4S ferredoxin-type domain-containing protein</fullName>
    </recommendedName>
</protein>
<sequence>MQSESVIVPDNAWLAEVRNSSGENASLCYQCKTCSTGCPVAFAMDILPHQIIHMIRMGQKDEVLKSASIWLCASCETCTTRCPNDIDVAKIIDDLRMASTKSGLKLGDKRPSVFHKAVLSSIKSTGRLYELGMIGMYMLKSGDAVSNIKSGALLGDAKIGLKLFKSGKLKLFPKRIKGRKEIKKLFKKLKRGKAG</sequence>
<keyword evidence="3" id="KW-0560">Oxidoreductase</keyword>
<dbReference type="PANTHER" id="PTHR43255">
    <property type="entry name" value="IRON-SULFUR-BINDING OXIDOREDUCTASE FADF-RELATED-RELATED"/>
    <property type="match status" value="1"/>
</dbReference>
<dbReference type="Gene3D" id="1.10.1060.10">
    <property type="entry name" value="Alpha-helical ferredoxin"/>
    <property type="match status" value="1"/>
</dbReference>
<evidence type="ECO:0000256" key="1">
    <source>
        <dbReference type="ARBA" id="ARBA00022485"/>
    </source>
</evidence>
<feature type="domain" description="4Fe-4S ferredoxin-type" evidence="6">
    <location>
        <begin position="25"/>
        <end position="86"/>
    </location>
</feature>
<dbReference type="PROSITE" id="PS00198">
    <property type="entry name" value="4FE4S_FER_1"/>
    <property type="match status" value="2"/>
</dbReference>
<dbReference type="Pfam" id="PF13183">
    <property type="entry name" value="Fer4_8"/>
    <property type="match status" value="1"/>
</dbReference>
<evidence type="ECO:0000313" key="7">
    <source>
        <dbReference type="EMBL" id="GAI59610.1"/>
    </source>
</evidence>
<keyword evidence="1" id="KW-0004">4Fe-4S</keyword>
<organism evidence="7">
    <name type="scientific">marine sediment metagenome</name>
    <dbReference type="NCBI Taxonomy" id="412755"/>
    <lineage>
        <taxon>unclassified sequences</taxon>
        <taxon>metagenomes</taxon>
        <taxon>ecological metagenomes</taxon>
    </lineage>
</organism>
<dbReference type="InterPro" id="IPR051460">
    <property type="entry name" value="HdrC_iron-sulfur_subunit"/>
</dbReference>
<evidence type="ECO:0000256" key="2">
    <source>
        <dbReference type="ARBA" id="ARBA00022723"/>
    </source>
</evidence>
<dbReference type="InterPro" id="IPR017896">
    <property type="entry name" value="4Fe4S_Fe-S-bd"/>
</dbReference>
<gene>
    <name evidence="7" type="ORF">S12H4_09806</name>
</gene>
<reference evidence="7" key="1">
    <citation type="journal article" date="2014" name="Front. Microbiol.">
        <title>High frequency of phylogenetically diverse reductive dehalogenase-homologous genes in deep subseafloor sedimentary metagenomes.</title>
        <authorList>
            <person name="Kawai M."/>
            <person name="Futagami T."/>
            <person name="Toyoda A."/>
            <person name="Takaki Y."/>
            <person name="Nishi S."/>
            <person name="Hori S."/>
            <person name="Arai W."/>
            <person name="Tsubouchi T."/>
            <person name="Morono Y."/>
            <person name="Uchiyama I."/>
            <person name="Ito T."/>
            <person name="Fujiyama A."/>
            <person name="Inagaki F."/>
            <person name="Takami H."/>
        </authorList>
    </citation>
    <scope>NUCLEOTIDE SEQUENCE</scope>
    <source>
        <strain evidence="7">Expedition CK06-06</strain>
    </source>
</reference>
<evidence type="ECO:0000256" key="5">
    <source>
        <dbReference type="ARBA" id="ARBA00023014"/>
    </source>
</evidence>
<dbReference type="EMBL" id="BARW01004053">
    <property type="protein sequence ID" value="GAI59610.1"/>
    <property type="molecule type" value="Genomic_DNA"/>
</dbReference>
<comment type="caution">
    <text evidence="7">The sequence shown here is derived from an EMBL/GenBank/DDBJ whole genome shotgun (WGS) entry which is preliminary data.</text>
</comment>
<dbReference type="GO" id="GO:0016491">
    <property type="term" value="F:oxidoreductase activity"/>
    <property type="evidence" value="ECO:0007669"/>
    <property type="project" value="UniProtKB-KW"/>
</dbReference>
<dbReference type="InterPro" id="IPR017900">
    <property type="entry name" value="4Fe4S_Fe_S_CS"/>
</dbReference>
<proteinExistence type="predicted"/>
<dbReference type="PANTHER" id="PTHR43255:SF1">
    <property type="entry name" value="IRON-SULFUR-BINDING OXIDOREDUCTASE FADF-RELATED"/>
    <property type="match status" value="1"/>
</dbReference>
<keyword evidence="2" id="KW-0479">Metal-binding</keyword>
<dbReference type="GO" id="GO:0051539">
    <property type="term" value="F:4 iron, 4 sulfur cluster binding"/>
    <property type="evidence" value="ECO:0007669"/>
    <property type="project" value="UniProtKB-KW"/>
</dbReference>
<keyword evidence="4" id="KW-0408">Iron</keyword>
<accession>X1R8Y0</accession>
<evidence type="ECO:0000259" key="6">
    <source>
        <dbReference type="Pfam" id="PF13183"/>
    </source>
</evidence>
<keyword evidence="5" id="KW-0411">Iron-sulfur</keyword>
<dbReference type="AlphaFoldDB" id="X1R8Y0"/>
<evidence type="ECO:0000256" key="4">
    <source>
        <dbReference type="ARBA" id="ARBA00023004"/>
    </source>
</evidence>
<dbReference type="GO" id="GO:0046872">
    <property type="term" value="F:metal ion binding"/>
    <property type="evidence" value="ECO:0007669"/>
    <property type="project" value="UniProtKB-KW"/>
</dbReference>